<evidence type="ECO:0000256" key="1">
    <source>
        <dbReference type="ARBA" id="ARBA00004514"/>
    </source>
</evidence>
<dbReference type="PANTHER" id="PTHR45989">
    <property type="entry name" value="TRANSLATION INITIATION FACTOR EIF-2B SUBUNIT GAMMA"/>
    <property type="match status" value="1"/>
</dbReference>
<evidence type="ECO:0000259" key="11">
    <source>
        <dbReference type="Pfam" id="PF00483"/>
    </source>
</evidence>
<comment type="subcellular location">
    <subcellularLocation>
        <location evidence="1">Cytoplasm</location>
        <location evidence="1">Cytosol</location>
    </subcellularLocation>
</comment>
<proteinExistence type="inferred from homology"/>
<dbReference type="GO" id="GO:0005085">
    <property type="term" value="F:guanyl-nucleotide exchange factor activity"/>
    <property type="evidence" value="ECO:0007669"/>
    <property type="project" value="TreeGrafter"/>
</dbReference>
<dbReference type="SUPFAM" id="SSF53448">
    <property type="entry name" value="Nucleotide-diphospho-sugar transferases"/>
    <property type="match status" value="1"/>
</dbReference>
<evidence type="ECO:0000256" key="8">
    <source>
        <dbReference type="ARBA" id="ARBA00045373"/>
    </source>
</evidence>
<dbReference type="GO" id="GO:0003743">
    <property type="term" value="F:translation initiation factor activity"/>
    <property type="evidence" value="ECO:0007669"/>
    <property type="project" value="UniProtKB-KW"/>
</dbReference>
<dbReference type="STRING" id="1051891.A0A0C3Q3R7"/>
<protein>
    <recommendedName>
        <fullName evidence="6">Translation initiation factor eIF2B subunit gamma</fullName>
    </recommendedName>
    <alternativeName>
        <fullName evidence="7">eIF2B GDP-GTP exchange factor subunit gamma</fullName>
    </alternativeName>
</protein>
<name>A0A0C3Q3R7_9AGAM</name>
<dbReference type="Pfam" id="PF00483">
    <property type="entry name" value="NTP_transferase"/>
    <property type="match status" value="1"/>
</dbReference>
<evidence type="ECO:0000313" key="13">
    <source>
        <dbReference type="EMBL" id="KIO23405.1"/>
    </source>
</evidence>
<dbReference type="GO" id="GO:0002183">
    <property type="term" value="P:cytoplasmic translational initiation"/>
    <property type="evidence" value="ECO:0007669"/>
    <property type="project" value="TreeGrafter"/>
</dbReference>
<dbReference type="OrthoDB" id="1733332at2759"/>
<feature type="region of interest" description="Disordered" evidence="10">
    <location>
        <begin position="284"/>
        <end position="323"/>
    </location>
</feature>
<organism evidence="13 14">
    <name type="scientific">Tulasnella calospora MUT 4182</name>
    <dbReference type="NCBI Taxonomy" id="1051891"/>
    <lineage>
        <taxon>Eukaryota</taxon>
        <taxon>Fungi</taxon>
        <taxon>Dikarya</taxon>
        <taxon>Basidiomycota</taxon>
        <taxon>Agaricomycotina</taxon>
        <taxon>Agaricomycetes</taxon>
        <taxon>Cantharellales</taxon>
        <taxon>Tulasnellaceae</taxon>
        <taxon>Tulasnella</taxon>
    </lineage>
</organism>
<evidence type="ECO:0000256" key="10">
    <source>
        <dbReference type="SAM" id="MobiDB-lite"/>
    </source>
</evidence>
<accession>A0A0C3Q3R7</accession>
<dbReference type="InterPro" id="IPR051960">
    <property type="entry name" value="eIF2B_gamma"/>
</dbReference>
<reference evidence="14" key="2">
    <citation type="submission" date="2015-01" db="EMBL/GenBank/DDBJ databases">
        <title>Evolutionary Origins and Diversification of the Mycorrhizal Mutualists.</title>
        <authorList>
            <consortium name="DOE Joint Genome Institute"/>
            <consortium name="Mycorrhizal Genomics Consortium"/>
            <person name="Kohler A."/>
            <person name="Kuo A."/>
            <person name="Nagy L.G."/>
            <person name="Floudas D."/>
            <person name="Copeland A."/>
            <person name="Barry K.W."/>
            <person name="Cichocki N."/>
            <person name="Veneault-Fourrey C."/>
            <person name="LaButti K."/>
            <person name="Lindquist E.A."/>
            <person name="Lipzen A."/>
            <person name="Lundell T."/>
            <person name="Morin E."/>
            <person name="Murat C."/>
            <person name="Riley R."/>
            <person name="Ohm R."/>
            <person name="Sun H."/>
            <person name="Tunlid A."/>
            <person name="Henrissat B."/>
            <person name="Grigoriev I.V."/>
            <person name="Hibbett D.S."/>
            <person name="Martin F."/>
        </authorList>
    </citation>
    <scope>NUCLEOTIDE SEQUENCE [LARGE SCALE GENOMIC DNA]</scope>
    <source>
        <strain evidence="14">MUT 4182</strain>
    </source>
</reference>
<evidence type="ECO:0000256" key="3">
    <source>
        <dbReference type="ARBA" id="ARBA00022490"/>
    </source>
</evidence>
<dbReference type="InterPro" id="IPR056764">
    <property type="entry name" value="LbH_EIF2B3/5"/>
</dbReference>
<keyword evidence="5" id="KW-0648">Protein biosynthesis</keyword>
<feature type="compositionally biased region" description="Low complexity" evidence="10">
    <location>
        <begin position="301"/>
        <end position="310"/>
    </location>
</feature>
<dbReference type="GO" id="GO:0005829">
    <property type="term" value="C:cytosol"/>
    <property type="evidence" value="ECO:0007669"/>
    <property type="project" value="UniProtKB-SubCell"/>
</dbReference>
<reference evidence="13 14" key="1">
    <citation type="submission" date="2014-04" db="EMBL/GenBank/DDBJ databases">
        <authorList>
            <consortium name="DOE Joint Genome Institute"/>
            <person name="Kuo A."/>
            <person name="Girlanda M."/>
            <person name="Perotto S."/>
            <person name="Kohler A."/>
            <person name="Nagy L.G."/>
            <person name="Floudas D."/>
            <person name="Copeland A."/>
            <person name="Barry K.W."/>
            <person name="Cichocki N."/>
            <person name="Veneault-Fourrey C."/>
            <person name="LaButti K."/>
            <person name="Lindquist E.A."/>
            <person name="Lipzen A."/>
            <person name="Lundell T."/>
            <person name="Morin E."/>
            <person name="Murat C."/>
            <person name="Sun H."/>
            <person name="Tunlid A."/>
            <person name="Henrissat B."/>
            <person name="Grigoriev I.V."/>
            <person name="Hibbett D.S."/>
            <person name="Martin F."/>
            <person name="Nordberg H.P."/>
            <person name="Cantor M.N."/>
            <person name="Hua S.X."/>
        </authorList>
    </citation>
    <scope>NUCLEOTIDE SEQUENCE [LARGE SCALE GENOMIC DNA]</scope>
    <source>
        <strain evidence="13 14">MUT 4182</strain>
    </source>
</reference>
<feature type="domain" description="EIF2B subunit epsilon/gamma LbH" evidence="12">
    <location>
        <begin position="380"/>
        <end position="464"/>
    </location>
</feature>
<evidence type="ECO:0000256" key="9">
    <source>
        <dbReference type="ARBA" id="ARBA00046432"/>
    </source>
</evidence>
<evidence type="ECO:0000259" key="12">
    <source>
        <dbReference type="Pfam" id="PF25084"/>
    </source>
</evidence>
<evidence type="ECO:0000256" key="6">
    <source>
        <dbReference type="ARBA" id="ARBA00044196"/>
    </source>
</evidence>
<dbReference type="GO" id="GO:0005851">
    <property type="term" value="C:eukaryotic translation initiation factor 2B complex"/>
    <property type="evidence" value="ECO:0007669"/>
    <property type="project" value="TreeGrafter"/>
</dbReference>
<keyword evidence="4" id="KW-0396">Initiation factor</keyword>
<evidence type="ECO:0000256" key="2">
    <source>
        <dbReference type="ARBA" id="ARBA00007878"/>
    </source>
</evidence>
<dbReference type="EMBL" id="KN823085">
    <property type="protein sequence ID" value="KIO23405.1"/>
    <property type="molecule type" value="Genomic_DNA"/>
</dbReference>
<evidence type="ECO:0000256" key="5">
    <source>
        <dbReference type="ARBA" id="ARBA00022917"/>
    </source>
</evidence>
<keyword evidence="3" id="KW-0963">Cytoplasm</keyword>
<sequence length="490" mass="53297">MNISNSNSLSLAEFQAVILAGPGTNLSPLTRHYVRGHGLEEPVPKALLPVGNKEMLNYPLAWLDAAGVSDILIVCPASHRSLMSHFVYSSAEFPALRITLQTIDDEDSMGTADVLREISSSIQADFIVLPCDFIPPPNLTLSSLLDAHRMDADGPILTSLLYERGEISKDGPPPLLVGLEEKSRTLVHIPVEESGDDVNLRMSMLWKAPSVLFTTRYLESHVYVFRRTVLDLLAERTDLSSIKEELIPWLCRTQYRVAARRKYGSILKPIGNTQALALEHSTVQPAAKPTRHYAKKKLDAGDAGADSPGGLQSPKSPPTAMNEENKANIDIRCAFVVHKMESGTAIRANTVKTYFDANRLVRHKGGGLSLLSAKIASFFYAPRDYWIDPKAQISSDSLVGPSTKIAERTSIKKSVIGSHCVIGRNVRISGCVLMDHVVVKDGAKLDGCILSRHTVVEEKCSAKESETATGVTLAAGGNEVAFTSGRALVY</sequence>
<comment type="subunit">
    <text evidence="9">Component of the translation initiation factor 2B (eIF2B) complex which is a heterodecamer of two sets of five different subunits: alpha, beta, gamma, delta and epsilon. Subunits alpha, beta and delta comprise a regulatory subcomplex and subunits epsilon and gamma comprise a catalytic subcomplex. Within the complex, the hexameric regulatory complex resides at the center, with the two heterodimeric catalytic subcomplexes bound on opposite sides.</text>
</comment>
<keyword evidence="14" id="KW-1185">Reference proteome</keyword>
<gene>
    <name evidence="13" type="ORF">M407DRAFT_214668</name>
</gene>
<evidence type="ECO:0000256" key="7">
    <source>
        <dbReference type="ARBA" id="ARBA00044229"/>
    </source>
</evidence>
<dbReference type="InterPro" id="IPR005835">
    <property type="entry name" value="NTP_transferase_dom"/>
</dbReference>
<dbReference type="HOGENOM" id="CLU_016743_3_0_1"/>
<dbReference type="InterPro" id="IPR029044">
    <property type="entry name" value="Nucleotide-diphossugar_trans"/>
</dbReference>
<feature type="domain" description="Nucleotidyl transferase" evidence="11">
    <location>
        <begin position="16"/>
        <end position="169"/>
    </location>
</feature>
<dbReference type="AlphaFoldDB" id="A0A0C3Q3R7"/>
<dbReference type="Pfam" id="PF25084">
    <property type="entry name" value="LbH_EIF2B"/>
    <property type="match status" value="1"/>
</dbReference>
<comment type="function">
    <text evidence="8">Acts as a component of the translation initiation factor 2B (eIF2B) complex, which catalyzes the exchange of GDP for GTP on the eukaryotic initiation factor 2 (eIF2) complex gamma subunit. Its guanine nucleotide exchange factor activity is repressed when bound to eIF2 complex phosphorylated on the alpha subunit, thereby limiting the amount of methionyl-initiator methionine tRNA available to the ribosome and consequently global translation is repressed.</text>
</comment>
<dbReference type="Gene3D" id="2.160.10.10">
    <property type="entry name" value="Hexapeptide repeat proteins"/>
    <property type="match status" value="1"/>
</dbReference>
<dbReference type="PANTHER" id="PTHR45989:SF1">
    <property type="entry name" value="TRANSLATION INITIATION FACTOR EIF-2B SUBUNIT GAMMA"/>
    <property type="match status" value="1"/>
</dbReference>
<comment type="similarity">
    <text evidence="2">Belongs to the eIF-2B gamma/epsilon subunits family.</text>
</comment>
<evidence type="ECO:0000313" key="14">
    <source>
        <dbReference type="Proteomes" id="UP000054248"/>
    </source>
</evidence>
<dbReference type="Proteomes" id="UP000054248">
    <property type="component" value="Unassembled WGS sequence"/>
</dbReference>
<dbReference type="CDD" id="cd04198">
    <property type="entry name" value="eIF-2B_gamma_N"/>
    <property type="match status" value="1"/>
</dbReference>
<dbReference type="CDD" id="cd04652">
    <property type="entry name" value="LbH_eIF2B_gamma_C"/>
    <property type="match status" value="1"/>
</dbReference>
<evidence type="ECO:0000256" key="4">
    <source>
        <dbReference type="ARBA" id="ARBA00022540"/>
    </source>
</evidence>
<dbReference type="Gene3D" id="3.90.550.10">
    <property type="entry name" value="Spore Coat Polysaccharide Biosynthesis Protein SpsA, Chain A"/>
    <property type="match status" value="1"/>
</dbReference>